<accession>A0A0H3ASM2</accession>
<gene>
    <name evidence="1" type="ordered locus">BOV_0138</name>
</gene>
<dbReference type="HOGENOM" id="CLU_3380913_0_0_5"/>
<evidence type="ECO:0000313" key="2">
    <source>
        <dbReference type="Proteomes" id="UP000006383"/>
    </source>
</evidence>
<keyword evidence="2" id="KW-1185">Reference proteome</keyword>
<name>A0A0H3ASM2_BRUO2</name>
<dbReference type="KEGG" id="bov:BOV_0138"/>
<dbReference type="Proteomes" id="UP000006383">
    <property type="component" value="Chromosome I"/>
</dbReference>
<dbReference type="AlphaFoldDB" id="A0A0H3ASM2"/>
<organism evidence="1 2">
    <name type="scientific">Brucella ovis (strain ATCC 25840 / 63/290 / NCTC 10512)</name>
    <dbReference type="NCBI Taxonomy" id="444178"/>
    <lineage>
        <taxon>Bacteria</taxon>
        <taxon>Pseudomonadati</taxon>
        <taxon>Pseudomonadota</taxon>
        <taxon>Alphaproteobacteria</taxon>
        <taxon>Hyphomicrobiales</taxon>
        <taxon>Brucellaceae</taxon>
        <taxon>Brucella/Ochrobactrum group</taxon>
        <taxon>Brucella</taxon>
    </lineage>
</organism>
<sequence length="33" mass="3737">MTCAGGERRVIMMRRVFADAWQAFKLNYASLSG</sequence>
<proteinExistence type="predicted"/>
<evidence type="ECO:0000313" key="1">
    <source>
        <dbReference type="EMBL" id="ABQ61433.1"/>
    </source>
</evidence>
<dbReference type="EMBL" id="CP000708">
    <property type="protein sequence ID" value="ABQ61433.1"/>
    <property type="molecule type" value="Genomic_DNA"/>
</dbReference>
<protein>
    <submittedName>
        <fullName evidence="1">Uncharacterized protein</fullName>
    </submittedName>
</protein>
<reference evidence="2" key="1">
    <citation type="journal article" date="2009" name="PLoS ONE">
        <title>Genome degradation in Brucella ovis corresponds with narrowing of its host range and tissue tropism.</title>
        <authorList>
            <person name="Tsolis R.M."/>
            <person name="Seshadri R."/>
            <person name="Santos R.L."/>
            <person name="Sangari F.J."/>
            <person name="Lobo J.M."/>
            <person name="de Jong M.F."/>
            <person name="Ren Q."/>
            <person name="Myers G."/>
            <person name="Brinkac L.M."/>
            <person name="Nelson W.C."/>
            <person name="Deboy R.T."/>
            <person name="Angiuoli S."/>
            <person name="Khouri H."/>
            <person name="Dimitrov G."/>
            <person name="Robinson J.R."/>
            <person name="Mulligan S."/>
            <person name="Walker R.L."/>
            <person name="Elzer P.E."/>
            <person name="Hassan K.A."/>
            <person name="Paulsen I.T."/>
        </authorList>
    </citation>
    <scope>NUCLEOTIDE SEQUENCE [LARGE SCALE GENOMIC DNA]</scope>
    <source>
        <strain evidence="2">ATCC 25840 / 63/290 / NCTC 10512</strain>
    </source>
</reference>